<gene>
    <name evidence="3" type="ORF">NCTC10894_03645</name>
</gene>
<dbReference type="InterPro" id="IPR013087">
    <property type="entry name" value="Znf_C2H2_type"/>
</dbReference>
<dbReference type="AlphaFoldDB" id="A0AAJ5D774"/>
<evidence type="ECO:0000256" key="1">
    <source>
        <dbReference type="SAM" id="MobiDB-lite"/>
    </source>
</evidence>
<evidence type="ECO:0000313" key="4">
    <source>
        <dbReference type="Proteomes" id="UP000255008"/>
    </source>
</evidence>
<evidence type="ECO:0000313" key="3">
    <source>
        <dbReference type="EMBL" id="SUE35630.1"/>
    </source>
</evidence>
<protein>
    <recommendedName>
        <fullName evidence="2">C2H2-type domain-containing protein</fullName>
    </recommendedName>
</protein>
<sequence>MRSIRSPRKARGTRPPTVWEQGRWIKAGLPRDGWIRVAADEGDAGVGTCDRCRGVFTGPVHVLRHHNYHGVLRVDEDCSRELRVKPQQSEPKPPPRSRATKRLLWLTRAWKRGGSFDGPMSLPADGYVTTVWRQENGWRYEIRPIRQTEICRAETGYASDEAARLAAFDAITELLENKSPRPDPARVQPPVDGWTLHL</sequence>
<feature type="domain" description="C2H2-type" evidence="2">
    <location>
        <begin position="49"/>
        <end position="69"/>
    </location>
</feature>
<dbReference type="PROSITE" id="PS00028">
    <property type="entry name" value="ZINC_FINGER_C2H2_1"/>
    <property type="match status" value="1"/>
</dbReference>
<organism evidence="3 4">
    <name type="scientific">Ralstonia mannitolilytica</name>
    <dbReference type="NCBI Taxonomy" id="105219"/>
    <lineage>
        <taxon>Bacteria</taxon>
        <taxon>Pseudomonadati</taxon>
        <taxon>Pseudomonadota</taxon>
        <taxon>Betaproteobacteria</taxon>
        <taxon>Burkholderiales</taxon>
        <taxon>Burkholderiaceae</taxon>
        <taxon>Ralstonia</taxon>
    </lineage>
</organism>
<dbReference type="Proteomes" id="UP000255008">
    <property type="component" value="Unassembled WGS sequence"/>
</dbReference>
<dbReference type="EMBL" id="UGVE01000002">
    <property type="protein sequence ID" value="SUE35630.1"/>
    <property type="molecule type" value="Genomic_DNA"/>
</dbReference>
<accession>A0AAJ5D774</accession>
<evidence type="ECO:0000259" key="2">
    <source>
        <dbReference type="PROSITE" id="PS00028"/>
    </source>
</evidence>
<reference evidence="3 4" key="1">
    <citation type="submission" date="2018-06" db="EMBL/GenBank/DDBJ databases">
        <authorList>
            <consortium name="Pathogen Informatics"/>
            <person name="Doyle S."/>
        </authorList>
    </citation>
    <scope>NUCLEOTIDE SEQUENCE [LARGE SCALE GENOMIC DNA]</scope>
    <source>
        <strain evidence="3 4">NCTC10894</strain>
    </source>
</reference>
<name>A0AAJ5D774_9RALS</name>
<proteinExistence type="predicted"/>
<feature type="region of interest" description="Disordered" evidence="1">
    <location>
        <begin position="177"/>
        <end position="198"/>
    </location>
</feature>
<comment type="caution">
    <text evidence="3">The sequence shown here is derived from an EMBL/GenBank/DDBJ whole genome shotgun (WGS) entry which is preliminary data.</text>
</comment>